<keyword evidence="3" id="KW-1185">Reference proteome</keyword>
<dbReference type="EMBL" id="FNUJ01000003">
    <property type="protein sequence ID" value="SEF27717.1"/>
    <property type="molecule type" value="Genomic_DNA"/>
</dbReference>
<evidence type="ECO:0000313" key="2">
    <source>
        <dbReference type="EMBL" id="SEF27717.1"/>
    </source>
</evidence>
<organism evidence="2 3">
    <name type="scientific">Amycolatopsis pretoriensis</name>
    <dbReference type="NCBI Taxonomy" id="218821"/>
    <lineage>
        <taxon>Bacteria</taxon>
        <taxon>Bacillati</taxon>
        <taxon>Actinomycetota</taxon>
        <taxon>Actinomycetes</taxon>
        <taxon>Pseudonocardiales</taxon>
        <taxon>Pseudonocardiaceae</taxon>
        <taxon>Amycolatopsis</taxon>
    </lineage>
</organism>
<dbReference type="OrthoDB" id="3627720at2"/>
<feature type="coiled-coil region" evidence="1">
    <location>
        <begin position="16"/>
        <end position="43"/>
    </location>
</feature>
<dbReference type="RefSeq" id="WP_086671880.1">
    <property type="nucleotide sequence ID" value="NZ_FNUJ01000003.1"/>
</dbReference>
<evidence type="ECO:0000313" key="3">
    <source>
        <dbReference type="Proteomes" id="UP000198878"/>
    </source>
</evidence>
<dbReference type="InterPro" id="IPR036689">
    <property type="entry name" value="ESAT-6-like_sf"/>
</dbReference>
<evidence type="ECO:0000256" key="1">
    <source>
        <dbReference type="SAM" id="Coils"/>
    </source>
</evidence>
<sequence length="109" mass="11766">MAHSTQLNVATIEQQAAKHDETAQNISAQLDQLKQQVEATLAASTSGATRALSMTCDSWIESVRKSVLAHLQAMAENIRRESKNQGATDEASTQALLNLPMELGNFLVS</sequence>
<dbReference type="STRING" id="218821.SAMN05421837_1031006"/>
<dbReference type="Proteomes" id="UP000198878">
    <property type="component" value="Unassembled WGS sequence"/>
</dbReference>
<gene>
    <name evidence="2" type="ORF">SAMN05421837_1031006</name>
</gene>
<protein>
    <submittedName>
        <fullName evidence="2">Uncharacterized protein</fullName>
    </submittedName>
</protein>
<dbReference type="AlphaFoldDB" id="A0A1H5QR77"/>
<keyword evidence="1" id="KW-0175">Coiled coil</keyword>
<dbReference type="SUPFAM" id="SSF140453">
    <property type="entry name" value="EsxAB dimer-like"/>
    <property type="match status" value="1"/>
</dbReference>
<dbReference type="Gene3D" id="1.10.287.1060">
    <property type="entry name" value="ESAT-6-like"/>
    <property type="match status" value="1"/>
</dbReference>
<reference evidence="3" key="1">
    <citation type="submission" date="2016-10" db="EMBL/GenBank/DDBJ databases">
        <authorList>
            <person name="Varghese N."/>
            <person name="Submissions S."/>
        </authorList>
    </citation>
    <scope>NUCLEOTIDE SEQUENCE [LARGE SCALE GENOMIC DNA]</scope>
    <source>
        <strain evidence="3">DSM 44654</strain>
    </source>
</reference>
<accession>A0A1H5QR77</accession>
<proteinExistence type="predicted"/>
<name>A0A1H5QR77_9PSEU</name>